<evidence type="ECO:0000256" key="1">
    <source>
        <dbReference type="SAM" id="MobiDB-lite"/>
    </source>
</evidence>
<organism evidence="2 3">
    <name type="scientific">Mycena rosella</name>
    <name type="common">Pink bonnet</name>
    <name type="synonym">Agaricus rosellus</name>
    <dbReference type="NCBI Taxonomy" id="1033263"/>
    <lineage>
        <taxon>Eukaryota</taxon>
        <taxon>Fungi</taxon>
        <taxon>Dikarya</taxon>
        <taxon>Basidiomycota</taxon>
        <taxon>Agaricomycotina</taxon>
        <taxon>Agaricomycetes</taxon>
        <taxon>Agaricomycetidae</taxon>
        <taxon>Agaricales</taxon>
        <taxon>Marasmiineae</taxon>
        <taxon>Mycenaceae</taxon>
        <taxon>Mycena</taxon>
    </lineage>
</organism>
<accession>A0AAD7D561</accession>
<dbReference type="EMBL" id="JARKIE010000157">
    <property type="protein sequence ID" value="KAJ7674246.1"/>
    <property type="molecule type" value="Genomic_DNA"/>
</dbReference>
<comment type="caution">
    <text evidence="2">The sequence shown here is derived from an EMBL/GenBank/DDBJ whole genome shotgun (WGS) entry which is preliminary data.</text>
</comment>
<proteinExistence type="predicted"/>
<gene>
    <name evidence="2" type="ORF">B0H17DRAFT_1208150</name>
</gene>
<protein>
    <submittedName>
        <fullName evidence="2">Uncharacterized protein</fullName>
    </submittedName>
</protein>
<name>A0AAD7D561_MYCRO</name>
<feature type="region of interest" description="Disordered" evidence="1">
    <location>
        <begin position="1"/>
        <end position="21"/>
    </location>
</feature>
<reference evidence="2" key="1">
    <citation type="submission" date="2023-03" db="EMBL/GenBank/DDBJ databases">
        <title>Massive genome expansion in bonnet fungi (Mycena s.s.) driven by repeated elements and novel gene families across ecological guilds.</title>
        <authorList>
            <consortium name="Lawrence Berkeley National Laboratory"/>
            <person name="Harder C.B."/>
            <person name="Miyauchi S."/>
            <person name="Viragh M."/>
            <person name="Kuo A."/>
            <person name="Thoen E."/>
            <person name="Andreopoulos B."/>
            <person name="Lu D."/>
            <person name="Skrede I."/>
            <person name="Drula E."/>
            <person name="Henrissat B."/>
            <person name="Morin E."/>
            <person name="Kohler A."/>
            <person name="Barry K."/>
            <person name="LaButti K."/>
            <person name="Morin E."/>
            <person name="Salamov A."/>
            <person name="Lipzen A."/>
            <person name="Mereny Z."/>
            <person name="Hegedus B."/>
            <person name="Baldrian P."/>
            <person name="Stursova M."/>
            <person name="Weitz H."/>
            <person name="Taylor A."/>
            <person name="Grigoriev I.V."/>
            <person name="Nagy L.G."/>
            <person name="Martin F."/>
            <person name="Kauserud H."/>
        </authorList>
    </citation>
    <scope>NUCLEOTIDE SEQUENCE</scope>
    <source>
        <strain evidence="2">CBHHK067</strain>
    </source>
</reference>
<evidence type="ECO:0000313" key="2">
    <source>
        <dbReference type="EMBL" id="KAJ7674246.1"/>
    </source>
</evidence>
<evidence type="ECO:0000313" key="3">
    <source>
        <dbReference type="Proteomes" id="UP001221757"/>
    </source>
</evidence>
<keyword evidence="3" id="KW-1185">Reference proteome</keyword>
<dbReference type="AlphaFoldDB" id="A0AAD7D561"/>
<sequence length="304" mass="34598">MPGATNTLEAVEEERYAEAEPPNPEDVVLWMPNELTKPERARGCVKGLGEKEATLRGSQCTNTPDSLRDLLLSKRQLILYCNDHLVGQEQNTCSNMLVGQAGDRIDAVTIKYRRPWNTLRSLKGDAWYIKLDEEQEADARAQQWLAQIGSRHKRQKNAPMLSSKAKMFSWIWTVRGGSGEDEEALTIVDWSKVLVRKNRWVEEVRLLREEMKQVMRLLAWKAAWWEAQQATWGDQSLPEVVAGLDTYTVWQALLHRGIAARFKLGWDTSSSGIVQAAVREDVLLAESMAWFERATRGGEETEAE</sequence>
<dbReference type="Proteomes" id="UP001221757">
    <property type="component" value="Unassembled WGS sequence"/>
</dbReference>